<gene>
    <name evidence="1" type="ORF">DIT97_34355</name>
</gene>
<evidence type="ECO:0000313" key="2">
    <source>
        <dbReference type="Proteomes" id="UP000263642"/>
    </source>
</evidence>
<evidence type="ECO:0000313" key="1">
    <source>
        <dbReference type="EMBL" id="HCO27831.1"/>
    </source>
</evidence>
<comment type="caution">
    <text evidence="1">The sequence shown here is derived from an EMBL/GenBank/DDBJ whole genome shotgun (WGS) entry which is preliminary data.</text>
</comment>
<dbReference type="EMBL" id="DQAY01000211">
    <property type="protein sequence ID" value="HCO27831.1"/>
    <property type="molecule type" value="Genomic_DNA"/>
</dbReference>
<dbReference type="PROSITE" id="PS51257">
    <property type="entry name" value="PROKAR_LIPOPROTEIN"/>
    <property type="match status" value="1"/>
</dbReference>
<sequence>MKSLFELLTGLALMLPVMTGCSGEAEPEVPSSAAIIASFKSNLQVVVDTGEGGSGLDVLRADFEELQKQAPEKASAVQKDYESLMTASKPEDRKTLAGKIIAGLE</sequence>
<proteinExistence type="predicted"/>
<dbReference type="Proteomes" id="UP000263642">
    <property type="component" value="Unassembled WGS sequence"/>
</dbReference>
<accession>A0A3D3RG78</accession>
<dbReference type="AlphaFoldDB" id="A0A3D3RG78"/>
<protein>
    <submittedName>
        <fullName evidence="1">Uncharacterized protein</fullName>
    </submittedName>
</protein>
<organism evidence="1 2">
    <name type="scientific">Gimesia maris</name>
    <dbReference type="NCBI Taxonomy" id="122"/>
    <lineage>
        <taxon>Bacteria</taxon>
        <taxon>Pseudomonadati</taxon>
        <taxon>Planctomycetota</taxon>
        <taxon>Planctomycetia</taxon>
        <taxon>Planctomycetales</taxon>
        <taxon>Planctomycetaceae</taxon>
        <taxon>Gimesia</taxon>
    </lineage>
</organism>
<reference evidence="1 2" key="1">
    <citation type="journal article" date="2018" name="Nat. Biotechnol.">
        <title>A standardized bacterial taxonomy based on genome phylogeny substantially revises the tree of life.</title>
        <authorList>
            <person name="Parks D.H."/>
            <person name="Chuvochina M."/>
            <person name="Waite D.W."/>
            <person name="Rinke C."/>
            <person name="Skarshewski A."/>
            <person name="Chaumeil P.A."/>
            <person name="Hugenholtz P."/>
        </authorList>
    </citation>
    <scope>NUCLEOTIDE SEQUENCE [LARGE SCALE GENOMIC DNA]</scope>
    <source>
        <strain evidence="1">UBA9375</strain>
    </source>
</reference>
<name>A0A3D3RG78_9PLAN</name>